<dbReference type="RefSeq" id="WP_160586457.1">
    <property type="nucleotide sequence ID" value="NZ_BMHN01000001.1"/>
</dbReference>
<sequence length="252" mass="26550">MNWAGWTSDFKTSALGQRVAQLRDRVRPILTSREGRVGVIGGTLFAAAGVAAFQSPVLAEGCYLPSSLSLAEVRDARVTAAGQAVDGSIVDVVTTARGRVEHIVISYESQGEAGSFLRTVALRPSQIDICTSGSEARADVALTRAQLDGLRDVVIGMTAAMPASVDGTPALRNVTALYHPSELSLVALADWHKAEGSDDVEFRLYKVSDGLRVAAVMAGDAGGDIETADSRPRAFSEIARPAYSLNQVSFAI</sequence>
<dbReference type="Proteomes" id="UP000470384">
    <property type="component" value="Unassembled WGS sequence"/>
</dbReference>
<keyword evidence="2" id="KW-1185">Reference proteome</keyword>
<comment type="caution">
    <text evidence="1">The sequence shown here is derived from an EMBL/GenBank/DDBJ whole genome shotgun (WGS) entry which is preliminary data.</text>
</comment>
<organism evidence="1 2">
    <name type="scientific">Pyruvatibacter mobilis</name>
    <dbReference type="NCBI Taxonomy" id="1712261"/>
    <lineage>
        <taxon>Bacteria</taxon>
        <taxon>Pseudomonadati</taxon>
        <taxon>Pseudomonadota</taxon>
        <taxon>Alphaproteobacteria</taxon>
        <taxon>Hyphomicrobiales</taxon>
        <taxon>Parvibaculaceae</taxon>
        <taxon>Pyruvatibacter</taxon>
    </lineage>
</organism>
<reference evidence="1 2" key="1">
    <citation type="journal article" date="2016" name="Int. J. Syst. Evol. Microbiol.">
        <title>Pyruvatibacter mobilis gen. nov., sp. nov., a marine bacterium from the culture broth of Picochlorum sp. 122.</title>
        <authorList>
            <person name="Wang G."/>
            <person name="Tang M."/>
            <person name="Wu H."/>
            <person name="Dai S."/>
            <person name="Li T."/>
            <person name="Chen C."/>
            <person name="He H."/>
            <person name="Fan J."/>
            <person name="Xiang W."/>
            <person name="Li X."/>
        </authorList>
    </citation>
    <scope>NUCLEOTIDE SEQUENCE [LARGE SCALE GENOMIC DNA]</scope>
    <source>
        <strain evidence="1 2">GYP-11</strain>
    </source>
</reference>
<protein>
    <submittedName>
        <fullName evidence="1">Uncharacterized protein</fullName>
    </submittedName>
</protein>
<name>A0A845Q8G1_9HYPH</name>
<dbReference type="EMBL" id="WXYQ01000001">
    <property type="protein sequence ID" value="NBG94341.1"/>
    <property type="molecule type" value="Genomic_DNA"/>
</dbReference>
<evidence type="ECO:0000313" key="2">
    <source>
        <dbReference type="Proteomes" id="UP000470384"/>
    </source>
</evidence>
<accession>A0A845Q8G1</accession>
<dbReference type="OrthoDB" id="9837605at2"/>
<gene>
    <name evidence="1" type="ORF">GTQ45_01185</name>
</gene>
<evidence type="ECO:0000313" key="1">
    <source>
        <dbReference type="EMBL" id="NBG94341.1"/>
    </source>
</evidence>
<proteinExistence type="predicted"/>
<dbReference type="GeneID" id="300656398"/>
<dbReference type="AlphaFoldDB" id="A0A845Q8G1"/>